<dbReference type="Proteomes" id="UP000324800">
    <property type="component" value="Unassembled WGS sequence"/>
</dbReference>
<proteinExistence type="predicted"/>
<evidence type="ECO:0000313" key="1">
    <source>
        <dbReference type="EMBL" id="KAA6360297.1"/>
    </source>
</evidence>
<protein>
    <submittedName>
        <fullName evidence="1">Uncharacterized protein</fullName>
    </submittedName>
</protein>
<gene>
    <name evidence="1" type="ORF">EZS28_044176</name>
</gene>
<comment type="caution">
    <text evidence="1">The sequence shown here is derived from an EMBL/GenBank/DDBJ whole genome shotgun (WGS) entry which is preliminary data.</text>
</comment>
<sequence>MQQEQEFYETANVIVSFTYSYTQNQQRKEKEQPESEPTPSLTDIISSLQSLLRQILKNRTCKQVIQIPKLLRSLIELSRFKVGNHIGQKIDKQRIEVRKSSRLCLWNIQFSGDEQDQSELVNVGFGRVMSISYSTAGGVGEERYQEICNGLHNISWFLRELHEGRNDYPSFQPLPLLVRRTEEQIEEEGANEEIEAQMKNNAYQGRIKYWANKAKAATLNRFIHSN</sequence>
<dbReference type="AlphaFoldDB" id="A0A5J4TQ17"/>
<dbReference type="EMBL" id="SNRW01027138">
    <property type="protein sequence ID" value="KAA6360297.1"/>
    <property type="molecule type" value="Genomic_DNA"/>
</dbReference>
<reference evidence="1 2" key="1">
    <citation type="submission" date="2019-03" db="EMBL/GenBank/DDBJ databases">
        <title>Single cell metagenomics reveals metabolic interactions within the superorganism composed of flagellate Streblomastix strix and complex community of Bacteroidetes bacteria on its surface.</title>
        <authorList>
            <person name="Treitli S.C."/>
            <person name="Kolisko M."/>
            <person name="Husnik F."/>
            <person name="Keeling P."/>
            <person name="Hampl V."/>
        </authorList>
    </citation>
    <scope>NUCLEOTIDE SEQUENCE [LARGE SCALE GENOMIC DNA]</scope>
    <source>
        <strain evidence="1">ST1C</strain>
    </source>
</reference>
<organism evidence="1 2">
    <name type="scientific">Streblomastix strix</name>
    <dbReference type="NCBI Taxonomy" id="222440"/>
    <lineage>
        <taxon>Eukaryota</taxon>
        <taxon>Metamonada</taxon>
        <taxon>Preaxostyla</taxon>
        <taxon>Oxymonadida</taxon>
        <taxon>Streblomastigidae</taxon>
        <taxon>Streblomastix</taxon>
    </lineage>
</organism>
<accession>A0A5J4TQ17</accession>
<evidence type="ECO:0000313" key="2">
    <source>
        <dbReference type="Proteomes" id="UP000324800"/>
    </source>
</evidence>
<name>A0A5J4TQ17_9EUKA</name>